<dbReference type="Proteomes" id="UP000289152">
    <property type="component" value="Unassembled WGS sequence"/>
</dbReference>
<dbReference type="Gene3D" id="3.40.50.1220">
    <property type="entry name" value="TPP-binding domain"/>
    <property type="match status" value="1"/>
</dbReference>
<sequence>MTIHVVLPTSSQAGPSSPLHLENPVASQALSQVVNQLGRAKRIVVVSGAGVSTAASIPDFRSGSGIFSKPRRGHDVRDLFHVKALSSPSLLHAHRQLLNELSSLSLSASPTPFHIYLKNLDNQGRLLRCYTQNIDGLELRAGLSVGLPPHLPQPSSRKRKRPSSPPDPNIDPALFTPIPLLRTPIETPTQAAPRCIPLHGQLDHLNCPLCSSSFPLISFLPLPSEAMSCPTCSIASTIRTALAERQRRIGHLRPSVVLYGEEHPEGEAIGAVVERDLRGTGSVKNGQREGKVDFLLVTGTSLTIPGVKRIVKEMARSLRVSKPATNSTSQAGEQGNKRGKGKGKDIKTVFVNAEPAKGDWEGVFDIWIQGDIQEFITTYLDSSLSTSMSSEGVVTPSLDVVNPITPTKPKSGQNGQYEEKETYLPTPPKTGSSQGKKSTRTSSDLPTPTPKRRKPHDQPFDTPTKTYDLTSSRNENGERWLPTPRSTPVKRIVDSRKEENEVDDDPFACLALGA</sequence>
<comment type="similarity">
    <text evidence="2">Belongs to the sirtuin family. Class I subfamily.</text>
</comment>
<comment type="subcellular location">
    <subcellularLocation>
        <location evidence="1">Mitochondrion</location>
    </subcellularLocation>
</comment>
<feature type="compositionally biased region" description="Polar residues" evidence="8">
    <location>
        <begin position="323"/>
        <end position="333"/>
    </location>
</feature>
<evidence type="ECO:0000313" key="10">
    <source>
        <dbReference type="EMBL" id="RXK40232.1"/>
    </source>
</evidence>
<dbReference type="PANTHER" id="PTHR11085">
    <property type="entry name" value="NAD-DEPENDENT PROTEIN DEACYLASE SIRTUIN-5, MITOCHONDRIAL-RELATED"/>
    <property type="match status" value="1"/>
</dbReference>
<evidence type="ECO:0000256" key="8">
    <source>
        <dbReference type="SAM" id="MobiDB-lite"/>
    </source>
</evidence>
<dbReference type="STRING" id="5217.A0A4Q1BQW9"/>
<keyword evidence="4" id="KW-0809">Transit peptide</keyword>
<evidence type="ECO:0000256" key="3">
    <source>
        <dbReference type="ARBA" id="ARBA00022679"/>
    </source>
</evidence>
<feature type="active site" description="Proton acceptor" evidence="7">
    <location>
        <position position="199"/>
    </location>
</feature>
<dbReference type="VEuPathDB" id="FungiDB:TREMEDRAFT_40493"/>
<dbReference type="OrthoDB" id="2919105at2759"/>
<dbReference type="InParanoid" id="A0A4Q1BQW9"/>
<name>A0A4Q1BQW9_TREME</name>
<evidence type="ECO:0000256" key="7">
    <source>
        <dbReference type="PROSITE-ProRule" id="PRU00236"/>
    </source>
</evidence>
<feature type="domain" description="Deacetylase sirtuin-type" evidence="9">
    <location>
        <begin position="23"/>
        <end position="383"/>
    </location>
</feature>
<feature type="compositionally biased region" description="Polar residues" evidence="8">
    <location>
        <begin position="461"/>
        <end position="474"/>
    </location>
</feature>
<evidence type="ECO:0000259" key="9">
    <source>
        <dbReference type="PROSITE" id="PS50305"/>
    </source>
</evidence>
<keyword evidence="7" id="KW-0862">Zinc</keyword>
<organism evidence="10 11">
    <name type="scientific">Tremella mesenterica</name>
    <name type="common">Jelly fungus</name>
    <dbReference type="NCBI Taxonomy" id="5217"/>
    <lineage>
        <taxon>Eukaryota</taxon>
        <taxon>Fungi</taxon>
        <taxon>Dikarya</taxon>
        <taxon>Basidiomycota</taxon>
        <taxon>Agaricomycotina</taxon>
        <taxon>Tremellomycetes</taxon>
        <taxon>Tremellales</taxon>
        <taxon>Tremellaceae</taxon>
        <taxon>Tremella</taxon>
    </lineage>
</organism>
<dbReference type="GO" id="GO:0005739">
    <property type="term" value="C:mitochondrion"/>
    <property type="evidence" value="ECO:0007669"/>
    <property type="project" value="UniProtKB-SubCell"/>
</dbReference>
<feature type="compositionally biased region" description="Polar residues" evidence="8">
    <location>
        <begin position="429"/>
        <end position="446"/>
    </location>
</feature>
<dbReference type="GO" id="GO:0017136">
    <property type="term" value="F:histone deacetylase activity, NAD-dependent"/>
    <property type="evidence" value="ECO:0007669"/>
    <property type="project" value="TreeGrafter"/>
</dbReference>
<dbReference type="InterPro" id="IPR029035">
    <property type="entry name" value="DHS-like_NAD/FAD-binding_dom"/>
</dbReference>
<gene>
    <name evidence="10" type="ORF">M231_02506</name>
</gene>
<proteinExistence type="inferred from homology"/>
<feature type="region of interest" description="Disordered" evidence="8">
    <location>
        <begin position="148"/>
        <end position="172"/>
    </location>
</feature>
<keyword evidence="6" id="KW-0496">Mitochondrion</keyword>
<dbReference type="PANTHER" id="PTHR11085:SF15">
    <property type="entry name" value="NAD-DEPENDENT HISTONE DEACETYLASE HST4"/>
    <property type="match status" value="1"/>
</dbReference>
<reference evidence="10 11" key="1">
    <citation type="submission" date="2016-06" db="EMBL/GenBank/DDBJ databases">
        <title>Evolution of pathogenesis and genome organization in the Tremellales.</title>
        <authorList>
            <person name="Cuomo C."/>
            <person name="Litvintseva A."/>
            <person name="Heitman J."/>
            <person name="Chen Y."/>
            <person name="Sun S."/>
            <person name="Springer D."/>
            <person name="Dromer F."/>
            <person name="Young S."/>
            <person name="Zeng Q."/>
            <person name="Chapman S."/>
            <person name="Gujja S."/>
            <person name="Saif S."/>
            <person name="Birren B."/>
        </authorList>
    </citation>
    <scope>NUCLEOTIDE SEQUENCE [LARGE SCALE GENOMIC DNA]</scope>
    <source>
        <strain evidence="10 11">ATCC 28783</strain>
    </source>
</reference>
<evidence type="ECO:0000313" key="11">
    <source>
        <dbReference type="Proteomes" id="UP000289152"/>
    </source>
</evidence>
<feature type="region of interest" description="Disordered" evidence="8">
    <location>
        <begin position="397"/>
        <end position="505"/>
    </location>
</feature>
<keyword evidence="3" id="KW-0808">Transferase</keyword>
<feature type="binding site" evidence="7">
    <location>
        <position position="210"/>
    </location>
    <ligand>
        <name>Zn(2+)</name>
        <dbReference type="ChEBI" id="CHEBI:29105"/>
    </ligand>
</feature>
<evidence type="ECO:0000256" key="6">
    <source>
        <dbReference type="ARBA" id="ARBA00023128"/>
    </source>
</evidence>
<dbReference type="GO" id="GO:0000122">
    <property type="term" value="P:negative regulation of transcription by RNA polymerase II"/>
    <property type="evidence" value="ECO:0007669"/>
    <property type="project" value="TreeGrafter"/>
</dbReference>
<dbReference type="GO" id="GO:0031508">
    <property type="term" value="P:pericentric heterochromatin formation"/>
    <property type="evidence" value="ECO:0007669"/>
    <property type="project" value="TreeGrafter"/>
</dbReference>
<dbReference type="InterPro" id="IPR050134">
    <property type="entry name" value="NAD-dep_sirtuin_deacylases"/>
</dbReference>
<dbReference type="InterPro" id="IPR003000">
    <property type="entry name" value="Sirtuin"/>
</dbReference>
<evidence type="ECO:0000256" key="5">
    <source>
        <dbReference type="ARBA" id="ARBA00023027"/>
    </source>
</evidence>
<dbReference type="PROSITE" id="PS50305">
    <property type="entry name" value="SIRTUIN"/>
    <property type="match status" value="1"/>
</dbReference>
<dbReference type="GO" id="GO:0005634">
    <property type="term" value="C:nucleus"/>
    <property type="evidence" value="ECO:0007669"/>
    <property type="project" value="TreeGrafter"/>
</dbReference>
<accession>A0A4Q1BQW9</accession>
<evidence type="ECO:0000256" key="2">
    <source>
        <dbReference type="ARBA" id="ARBA00006924"/>
    </source>
</evidence>
<feature type="compositionally biased region" description="Polar residues" evidence="8">
    <location>
        <begin position="404"/>
        <end position="416"/>
    </location>
</feature>
<feature type="binding site" evidence="7">
    <location>
        <position position="207"/>
    </location>
    <ligand>
        <name>Zn(2+)</name>
        <dbReference type="ChEBI" id="CHEBI:29105"/>
    </ligand>
</feature>
<keyword evidence="11" id="KW-1185">Reference proteome</keyword>
<dbReference type="GO" id="GO:0006282">
    <property type="term" value="P:regulation of DNA repair"/>
    <property type="evidence" value="ECO:0007669"/>
    <property type="project" value="TreeGrafter"/>
</dbReference>
<comment type="caution">
    <text evidence="10">The sequence shown here is derived from an EMBL/GenBank/DDBJ whole genome shotgun (WGS) entry which is preliminary data.</text>
</comment>
<dbReference type="AlphaFoldDB" id="A0A4Q1BQW9"/>
<feature type="binding site" evidence="7">
    <location>
        <position position="232"/>
    </location>
    <ligand>
        <name>Zn(2+)</name>
        <dbReference type="ChEBI" id="CHEBI:29105"/>
    </ligand>
</feature>
<feature type="binding site" evidence="7">
    <location>
        <position position="229"/>
    </location>
    <ligand>
        <name>Zn(2+)</name>
        <dbReference type="ChEBI" id="CHEBI:29105"/>
    </ligand>
</feature>
<protein>
    <recommendedName>
        <fullName evidence="9">Deacetylase sirtuin-type domain-containing protein</fullName>
    </recommendedName>
</protein>
<keyword evidence="7" id="KW-0479">Metal-binding</keyword>
<keyword evidence="5" id="KW-0520">NAD</keyword>
<dbReference type="GO" id="GO:0046872">
    <property type="term" value="F:metal ion binding"/>
    <property type="evidence" value="ECO:0007669"/>
    <property type="project" value="UniProtKB-KW"/>
</dbReference>
<dbReference type="EMBL" id="SDIL01000021">
    <property type="protein sequence ID" value="RXK40232.1"/>
    <property type="molecule type" value="Genomic_DNA"/>
</dbReference>
<dbReference type="GO" id="GO:0070403">
    <property type="term" value="F:NAD+ binding"/>
    <property type="evidence" value="ECO:0007669"/>
    <property type="project" value="InterPro"/>
</dbReference>
<evidence type="ECO:0000256" key="1">
    <source>
        <dbReference type="ARBA" id="ARBA00004173"/>
    </source>
</evidence>
<dbReference type="InterPro" id="IPR026590">
    <property type="entry name" value="Ssirtuin_cat_dom"/>
</dbReference>
<dbReference type="GO" id="GO:0031934">
    <property type="term" value="C:mating-type region heterochromatin"/>
    <property type="evidence" value="ECO:0007669"/>
    <property type="project" value="TreeGrafter"/>
</dbReference>
<dbReference type="GO" id="GO:1990414">
    <property type="term" value="P:replication-born double-strand break repair via sister chromatid exchange"/>
    <property type="evidence" value="ECO:0007669"/>
    <property type="project" value="TreeGrafter"/>
</dbReference>
<feature type="region of interest" description="Disordered" evidence="8">
    <location>
        <begin position="318"/>
        <end position="343"/>
    </location>
</feature>
<dbReference type="Pfam" id="PF02146">
    <property type="entry name" value="SIR2"/>
    <property type="match status" value="1"/>
</dbReference>
<dbReference type="SUPFAM" id="SSF52467">
    <property type="entry name" value="DHS-like NAD/FAD-binding domain"/>
    <property type="match status" value="1"/>
</dbReference>
<evidence type="ECO:0000256" key="4">
    <source>
        <dbReference type="ARBA" id="ARBA00022946"/>
    </source>
</evidence>